<evidence type="ECO:0008006" key="4">
    <source>
        <dbReference type="Google" id="ProtNLM"/>
    </source>
</evidence>
<comment type="caution">
    <text evidence="2">The sequence shown here is derived from an EMBL/GenBank/DDBJ whole genome shotgun (WGS) entry which is preliminary data.</text>
</comment>
<reference evidence="2 3" key="1">
    <citation type="submission" date="2024-07" db="EMBL/GenBank/DDBJ databases">
        <title>Luteimonas salilacus sp. nov., isolated from the shore soil of Salt Lake in Tibet of China.</title>
        <authorList>
            <person name="Zhang X."/>
            <person name="Li A."/>
        </authorList>
    </citation>
    <scope>NUCLEOTIDE SEQUENCE [LARGE SCALE GENOMIC DNA]</scope>
    <source>
        <strain evidence="2 3">B3-2-R+30</strain>
    </source>
</reference>
<evidence type="ECO:0000313" key="2">
    <source>
        <dbReference type="EMBL" id="MEZ0476030.1"/>
    </source>
</evidence>
<gene>
    <name evidence="2" type="ORF">AB6713_15630</name>
</gene>
<dbReference type="Proteomes" id="UP001566331">
    <property type="component" value="Unassembled WGS sequence"/>
</dbReference>
<proteinExistence type="predicted"/>
<evidence type="ECO:0000313" key="3">
    <source>
        <dbReference type="Proteomes" id="UP001566331"/>
    </source>
</evidence>
<accession>A0ABV4HXE3</accession>
<keyword evidence="3" id="KW-1185">Reference proteome</keyword>
<feature type="region of interest" description="Disordered" evidence="1">
    <location>
        <begin position="1"/>
        <end position="29"/>
    </location>
</feature>
<dbReference type="EMBL" id="JBFWIC010000025">
    <property type="protein sequence ID" value="MEZ0476030.1"/>
    <property type="molecule type" value="Genomic_DNA"/>
</dbReference>
<evidence type="ECO:0000256" key="1">
    <source>
        <dbReference type="SAM" id="MobiDB-lite"/>
    </source>
</evidence>
<protein>
    <recommendedName>
        <fullName evidence="4">DUF1232 domain-containing protein</fullName>
    </recommendedName>
</protein>
<organism evidence="2 3">
    <name type="scientific">Luteimonas salinilitoris</name>
    <dbReference type="NCBI Taxonomy" id="3237697"/>
    <lineage>
        <taxon>Bacteria</taxon>
        <taxon>Pseudomonadati</taxon>
        <taxon>Pseudomonadota</taxon>
        <taxon>Gammaproteobacteria</taxon>
        <taxon>Lysobacterales</taxon>
        <taxon>Lysobacteraceae</taxon>
        <taxon>Luteimonas</taxon>
    </lineage>
</organism>
<name>A0ABV4HXE3_9GAMM</name>
<dbReference type="RefSeq" id="WP_370564820.1">
    <property type="nucleotide sequence ID" value="NZ_JBFWIB010000010.1"/>
</dbReference>
<feature type="compositionally biased region" description="Pro residues" evidence="1">
    <location>
        <begin position="9"/>
        <end position="20"/>
    </location>
</feature>
<sequence length="214" mass="24034">MNATSTNPIPSPASPQPQAPTHPSRRRRVGNHLIDPGALQDFNRLLARLHAPPVDPDQLASAARRLTPQRNPELAPDWIVKRMRRATAINLMLADPGWQPADDAVAPARLVVEYLRGDRDLIPDDLPRLGRLDDALVVEAAWPQLAGEVRDYLDYCRVRRIEAELRGCGESEFTFSRQDWSQAHRAESAWIAHCRKVGRRSYLPSAASRGFRVC</sequence>